<comment type="caution">
    <text evidence="6">The sequence shown here is derived from an EMBL/GenBank/DDBJ whole genome shotgun (WGS) entry which is preliminary data.</text>
</comment>
<dbReference type="Gene3D" id="1.20.1200.10">
    <property type="entry name" value="Cobalamin adenosyltransferase-like"/>
    <property type="match status" value="1"/>
</dbReference>
<dbReference type="GO" id="GO:0005524">
    <property type="term" value="F:ATP binding"/>
    <property type="evidence" value="ECO:0007669"/>
    <property type="project" value="UniProtKB-KW"/>
</dbReference>
<reference evidence="6" key="1">
    <citation type="journal article" date="2020" name="mSystems">
        <title>Genome- and Community-Level Interaction Insights into Carbon Utilization and Element Cycling Functions of Hydrothermarchaeota in Hydrothermal Sediment.</title>
        <authorList>
            <person name="Zhou Z."/>
            <person name="Liu Y."/>
            <person name="Xu W."/>
            <person name="Pan J."/>
            <person name="Luo Z.H."/>
            <person name="Li M."/>
        </authorList>
    </citation>
    <scope>NUCLEOTIDE SEQUENCE [LARGE SCALE GENOMIC DNA]</scope>
    <source>
        <strain evidence="6">SpSt-637</strain>
        <strain evidence="5">SpSt-667</strain>
    </source>
</reference>
<dbReference type="GO" id="GO:0008817">
    <property type="term" value="F:corrinoid adenosyltransferase activity"/>
    <property type="evidence" value="ECO:0007669"/>
    <property type="project" value="TreeGrafter"/>
</dbReference>
<dbReference type="AlphaFoldDB" id="A0A7C4NQJ4"/>
<evidence type="ECO:0000256" key="1">
    <source>
        <dbReference type="ARBA" id="ARBA00022679"/>
    </source>
</evidence>
<protein>
    <submittedName>
        <fullName evidence="6">ATP:cob(I)alamin adenosyltransferase</fullName>
    </submittedName>
</protein>
<keyword evidence="1 6" id="KW-0808">Transferase</keyword>
<evidence type="ECO:0000259" key="4">
    <source>
        <dbReference type="Pfam" id="PF01923"/>
    </source>
</evidence>
<keyword evidence="3" id="KW-0067">ATP-binding</keyword>
<organism evidence="6">
    <name type="scientific">Ignisphaera aggregans</name>
    <dbReference type="NCBI Taxonomy" id="334771"/>
    <lineage>
        <taxon>Archaea</taxon>
        <taxon>Thermoproteota</taxon>
        <taxon>Thermoprotei</taxon>
        <taxon>Desulfurococcales</taxon>
        <taxon>Desulfurococcaceae</taxon>
        <taxon>Ignisphaera</taxon>
    </lineage>
</organism>
<evidence type="ECO:0000256" key="3">
    <source>
        <dbReference type="ARBA" id="ARBA00022840"/>
    </source>
</evidence>
<sequence>MDSSIISTVYTHDGDSGDTLVSTIRFPKYHPCLHFIGSVDEALAFIGLAIEKCSSTPIVKDLEYVYKLISKIAASLQTNWCPDESIIAETEKKIDEKPKPKTFIPNYVENPRYGGVAPIAITRTIIRRAERWFWQCFHETGLGCKNIGILLNRLSDFVFVLQYQAMITETSR</sequence>
<evidence type="ECO:0000313" key="6">
    <source>
        <dbReference type="EMBL" id="HGQ65050.1"/>
    </source>
</evidence>
<evidence type="ECO:0000313" key="5">
    <source>
        <dbReference type="EMBL" id="HGQ35198.1"/>
    </source>
</evidence>
<dbReference type="InterPro" id="IPR029499">
    <property type="entry name" value="PduO-typ"/>
</dbReference>
<accession>A0A7C4NQJ4</accession>
<feature type="domain" description="Cobalamin adenosyltransferase-like" evidence="4">
    <location>
        <begin position="9"/>
        <end position="162"/>
    </location>
</feature>
<dbReference type="EMBL" id="DTBD01000067">
    <property type="protein sequence ID" value="HGQ65050.1"/>
    <property type="molecule type" value="Genomic_DNA"/>
</dbReference>
<dbReference type="SUPFAM" id="SSF89028">
    <property type="entry name" value="Cobalamin adenosyltransferase-like"/>
    <property type="match status" value="1"/>
</dbReference>
<dbReference type="Pfam" id="PF01923">
    <property type="entry name" value="Cob_adeno_trans"/>
    <property type="match status" value="1"/>
</dbReference>
<proteinExistence type="predicted"/>
<dbReference type="EMBL" id="DTCK01000008">
    <property type="protein sequence ID" value="HGQ35198.1"/>
    <property type="molecule type" value="Genomic_DNA"/>
</dbReference>
<dbReference type="InterPro" id="IPR036451">
    <property type="entry name" value="CblAdoTrfase-like_sf"/>
</dbReference>
<dbReference type="PANTHER" id="PTHR12213:SF0">
    <property type="entry name" value="CORRINOID ADENOSYLTRANSFERASE MMAB"/>
    <property type="match status" value="1"/>
</dbReference>
<evidence type="ECO:0000256" key="2">
    <source>
        <dbReference type="ARBA" id="ARBA00022741"/>
    </source>
</evidence>
<dbReference type="PANTHER" id="PTHR12213">
    <property type="entry name" value="CORRINOID ADENOSYLTRANSFERASE"/>
    <property type="match status" value="1"/>
</dbReference>
<name>A0A7C4NQJ4_9CREN</name>
<dbReference type="InterPro" id="IPR016030">
    <property type="entry name" value="CblAdoTrfase-like"/>
</dbReference>
<gene>
    <name evidence="6" type="ORF">ENU08_07395</name>
    <name evidence="5" type="ORF">ENU41_00770</name>
</gene>
<keyword evidence="2" id="KW-0547">Nucleotide-binding</keyword>